<evidence type="ECO:0000313" key="2">
    <source>
        <dbReference type="EMBL" id="KRM60944.1"/>
    </source>
</evidence>
<reference evidence="2 3" key="1">
    <citation type="journal article" date="2015" name="Genome Announc.">
        <title>Expanding the biotechnology potential of lactobacilli through comparative genomics of 213 strains and associated genera.</title>
        <authorList>
            <person name="Sun Z."/>
            <person name="Harris H.M."/>
            <person name="McCann A."/>
            <person name="Guo C."/>
            <person name="Argimon S."/>
            <person name="Zhang W."/>
            <person name="Yang X."/>
            <person name="Jeffery I.B."/>
            <person name="Cooney J.C."/>
            <person name="Kagawa T.F."/>
            <person name="Liu W."/>
            <person name="Song Y."/>
            <person name="Salvetti E."/>
            <person name="Wrobel A."/>
            <person name="Rasinkangas P."/>
            <person name="Parkhill J."/>
            <person name="Rea M.C."/>
            <person name="O'Sullivan O."/>
            <person name="Ritari J."/>
            <person name="Douillard F.P."/>
            <person name="Paul Ross R."/>
            <person name="Yang R."/>
            <person name="Briner A.E."/>
            <person name="Felis G.E."/>
            <person name="de Vos W.M."/>
            <person name="Barrangou R."/>
            <person name="Klaenhammer T.R."/>
            <person name="Caufield P.W."/>
            <person name="Cui Y."/>
            <person name="Zhang H."/>
            <person name="O'Toole P.W."/>
        </authorList>
    </citation>
    <scope>NUCLEOTIDE SEQUENCE [LARGE SCALE GENOMIC DNA]</scope>
    <source>
        <strain evidence="2 3">DSM 20634</strain>
    </source>
</reference>
<dbReference type="RefSeq" id="WP_057780308.1">
    <property type="nucleotide sequence ID" value="NZ_AYYY01000061.1"/>
</dbReference>
<dbReference type="PATRIC" id="fig|1423813.3.peg.442"/>
<feature type="compositionally biased region" description="Basic residues" evidence="1">
    <location>
        <begin position="531"/>
        <end position="542"/>
    </location>
</feature>
<proteinExistence type="predicted"/>
<comment type="caution">
    <text evidence="2">The sequence shown here is derived from an EMBL/GenBank/DDBJ whole genome shotgun (WGS) entry which is preliminary data.</text>
</comment>
<feature type="region of interest" description="Disordered" evidence="1">
    <location>
        <begin position="512"/>
        <end position="542"/>
    </location>
</feature>
<dbReference type="AlphaFoldDB" id="A0A0R2A1X7"/>
<sequence length="542" mass="62186">MQEMNYEQNQHHATAFLASAHYRKLSANQQTHAAVIIERFNQFMQQDEHRDDQHWTAKSVKAVMLGDFATDQDVVDRKFQVAVVPVLKAYQEFLQPNNLAVITRTLDENRATMQDALRRAIAAYHLNDLNQQRDELEQLVADYERKNVITRFKIKLQMELQFRSEFKRIDADQEAKMTIVDAFVDAMALRFQQEPQQWSNPGVSVVLTGMLPLDMRLLPEDAAVIVPVIRCLVNYLSATDQITVKHAAQLLAMISDVRPSVDYMASLDNIDRHAATLARMMADKKGDFHDMTSMMDFVTQNQDEVLTYMTWMQPWLDDEQEELSAEDVIFGIDDDDEDDIELTADELDQLKQQNQDTVLELLYQFKQSAQYQELTAGDQKMVQSIVTSVADWMIDAAEEILDDWSPTPMFDVLTYYIPTKTTATVDYFTHVIPVMRQFVTYAIDADAIFLGDQVLEAVNEAADQVVSNSQDKQQWGFAKQLGMQLMEAGIDPSDEQAVQQFITQYNENLQHPASATTAGKKQPRKVIPFSQKKRGKKKKKKR</sequence>
<dbReference type="EMBL" id="AYYY01000061">
    <property type="protein sequence ID" value="KRM60944.1"/>
    <property type="molecule type" value="Genomic_DNA"/>
</dbReference>
<keyword evidence="3" id="KW-1185">Reference proteome</keyword>
<name>A0A0R2A1X7_9LACO</name>
<evidence type="ECO:0000256" key="1">
    <source>
        <dbReference type="SAM" id="MobiDB-lite"/>
    </source>
</evidence>
<protein>
    <submittedName>
        <fullName evidence="2">Uncharacterized protein</fullName>
    </submittedName>
</protein>
<dbReference type="Proteomes" id="UP000051733">
    <property type="component" value="Unassembled WGS sequence"/>
</dbReference>
<organism evidence="2 3">
    <name type="scientific">Paucilactobacillus vaccinostercus DSM 20634</name>
    <dbReference type="NCBI Taxonomy" id="1423813"/>
    <lineage>
        <taxon>Bacteria</taxon>
        <taxon>Bacillati</taxon>
        <taxon>Bacillota</taxon>
        <taxon>Bacilli</taxon>
        <taxon>Lactobacillales</taxon>
        <taxon>Lactobacillaceae</taxon>
        <taxon>Paucilactobacillus</taxon>
    </lineage>
</organism>
<accession>A0A0R2A1X7</accession>
<gene>
    <name evidence="2" type="ORF">FC26_GL000433</name>
</gene>
<dbReference type="OrthoDB" id="2315767at2"/>
<evidence type="ECO:0000313" key="3">
    <source>
        <dbReference type="Proteomes" id="UP000051733"/>
    </source>
</evidence>